<dbReference type="PANTHER" id="PTHR47847:SF2">
    <property type="entry name" value="FCS-LIKE ZINC FINGER 17-RELATED"/>
    <property type="match status" value="1"/>
</dbReference>
<evidence type="ECO:0000256" key="2">
    <source>
        <dbReference type="ARBA" id="ARBA00022723"/>
    </source>
</evidence>
<gene>
    <name evidence="6" type="ORF">G4B88_024842</name>
</gene>
<dbReference type="InterPro" id="IPR044181">
    <property type="entry name" value="FLZ17/18"/>
</dbReference>
<dbReference type="InterPro" id="IPR007650">
    <property type="entry name" value="Zf-FLZ_dom"/>
</dbReference>
<dbReference type="EMBL" id="JAATIQ010000129">
    <property type="protein sequence ID" value="KAF4379394.1"/>
    <property type="molecule type" value="Genomic_DNA"/>
</dbReference>
<dbReference type="Proteomes" id="UP000583929">
    <property type="component" value="Unassembled WGS sequence"/>
</dbReference>
<protein>
    <recommendedName>
        <fullName evidence="5">FLZ-type domain-containing protein</fullName>
    </recommendedName>
</protein>
<feature type="zinc finger region" description="FLZ-type" evidence="4">
    <location>
        <begin position="83"/>
        <end position="127"/>
    </location>
</feature>
<dbReference type="GO" id="GO:0008270">
    <property type="term" value="F:zinc ion binding"/>
    <property type="evidence" value="ECO:0007669"/>
    <property type="project" value="UniProtKB-KW"/>
</dbReference>
<comment type="similarity">
    <text evidence="1">Belongs to the FLZ family.</text>
</comment>
<dbReference type="PANTHER" id="PTHR47847">
    <property type="entry name" value="FCS-LIKE ZINC FINGER 17"/>
    <property type="match status" value="1"/>
</dbReference>
<keyword evidence="7" id="KW-1185">Reference proteome</keyword>
<evidence type="ECO:0000313" key="7">
    <source>
        <dbReference type="Proteomes" id="UP000583929"/>
    </source>
</evidence>
<organism evidence="6 7">
    <name type="scientific">Cannabis sativa</name>
    <name type="common">Hemp</name>
    <name type="synonym">Marijuana</name>
    <dbReference type="NCBI Taxonomy" id="3483"/>
    <lineage>
        <taxon>Eukaryota</taxon>
        <taxon>Viridiplantae</taxon>
        <taxon>Streptophyta</taxon>
        <taxon>Embryophyta</taxon>
        <taxon>Tracheophyta</taxon>
        <taxon>Spermatophyta</taxon>
        <taxon>Magnoliopsida</taxon>
        <taxon>eudicotyledons</taxon>
        <taxon>Gunneridae</taxon>
        <taxon>Pentapetalae</taxon>
        <taxon>rosids</taxon>
        <taxon>fabids</taxon>
        <taxon>Rosales</taxon>
        <taxon>Cannabaceae</taxon>
        <taxon>Cannabis</taxon>
    </lineage>
</organism>
<evidence type="ECO:0000313" key="6">
    <source>
        <dbReference type="EMBL" id="KAF4379394.1"/>
    </source>
</evidence>
<dbReference type="PROSITE" id="PS51795">
    <property type="entry name" value="ZF_FLZ"/>
    <property type="match status" value="1"/>
</dbReference>
<dbReference type="AlphaFoldDB" id="A0A7J6G8Z2"/>
<accession>A0A7J6G8Z2</accession>
<keyword evidence="2" id="KW-0479">Metal-binding</keyword>
<keyword evidence="3" id="KW-0862">Zinc</keyword>
<sequence length="313" mass="34538">MVLKFRIPFKLEGQKENHKSNNTTHNYKKLSNAVGLRILVQISSSSSQQTSQESNYVIVKSSLRLSNQTPPPPPPKNLTLDSCFLKTCHLCNKGLSLDKEVYMYRGDQGFCSIECRDRQIYLDDIKELEASTKKIVSSYRMSLMASTDRTSASDTQIDPLNCTTLAFTVPATNVPLMAAPTTWNSSCLVVSLHHKLSSSVSLIPNINNGNDMTNCFCLDFNPPCQKLKGQCFHVQKGSLSISDYVDKVPSITDVIGVVGSAIRASDLLSLKEVQALLMALTGHIKLLVDVQLLIFIIESKVVELEKVSPPTLV</sequence>
<proteinExistence type="inferred from homology"/>
<keyword evidence="3" id="KW-0863">Zinc-finger</keyword>
<name>A0A7J6G8Z2_CANSA</name>
<dbReference type="Pfam" id="PF04570">
    <property type="entry name" value="zf-FLZ"/>
    <property type="match status" value="1"/>
</dbReference>
<evidence type="ECO:0000256" key="4">
    <source>
        <dbReference type="PROSITE-ProRule" id="PRU01131"/>
    </source>
</evidence>
<feature type="domain" description="FLZ-type" evidence="5">
    <location>
        <begin position="83"/>
        <end position="127"/>
    </location>
</feature>
<evidence type="ECO:0000256" key="1">
    <source>
        <dbReference type="ARBA" id="ARBA00009374"/>
    </source>
</evidence>
<evidence type="ECO:0000259" key="5">
    <source>
        <dbReference type="PROSITE" id="PS51795"/>
    </source>
</evidence>
<comment type="caution">
    <text evidence="6">The sequence shown here is derived from an EMBL/GenBank/DDBJ whole genome shotgun (WGS) entry which is preliminary data.</text>
</comment>
<reference evidence="6 7" key="1">
    <citation type="journal article" date="2020" name="bioRxiv">
        <title>Sequence and annotation of 42 cannabis genomes reveals extensive copy number variation in cannabinoid synthesis and pathogen resistance genes.</title>
        <authorList>
            <person name="Mckernan K.J."/>
            <person name="Helbert Y."/>
            <person name="Kane L.T."/>
            <person name="Ebling H."/>
            <person name="Zhang L."/>
            <person name="Liu B."/>
            <person name="Eaton Z."/>
            <person name="Mclaughlin S."/>
            <person name="Kingan S."/>
            <person name="Baybayan P."/>
            <person name="Concepcion G."/>
            <person name="Jordan M."/>
            <person name="Riva A."/>
            <person name="Barbazuk W."/>
            <person name="Harkins T."/>
        </authorList>
    </citation>
    <scope>NUCLEOTIDE SEQUENCE [LARGE SCALE GENOMIC DNA]</scope>
    <source>
        <strain evidence="7">cv. Jamaican Lion 4</strain>
        <tissue evidence="6">Leaf</tissue>
    </source>
</reference>
<evidence type="ECO:0000256" key="3">
    <source>
        <dbReference type="ARBA" id="ARBA00022771"/>
    </source>
</evidence>